<dbReference type="SUPFAM" id="SSF49899">
    <property type="entry name" value="Concanavalin A-like lectins/glucanases"/>
    <property type="match status" value="1"/>
</dbReference>
<proteinExistence type="predicted"/>
<accession>A0ABS7EHT4</accession>
<dbReference type="InterPro" id="IPR014895">
    <property type="entry name" value="Alginate_lyase_2"/>
</dbReference>
<evidence type="ECO:0000259" key="2">
    <source>
        <dbReference type="Pfam" id="PF08787"/>
    </source>
</evidence>
<protein>
    <submittedName>
        <fullName evidence="3">Polysaccharide lyase family 7 protein</fullName>
    </submittedName>
</protein>
<dbReference type="EMBL" id="JAHZSS010000016">
    <property type="protein sequence ID" value="MBW8191908.1"/>
    <property type="molecule type" value="Genomic_DNA"/>
</dbReference>
<dbReference type="Gene3D" id="2.60.120.200">
    <property type="match status" value="1"/>
</dbReference>
<evidence type="ECO:0000313" key="3">
    <source>
        <dbReference type="EMBL" id="MBW8191908.1"/>
    </source>
</evidence>
<keyword evidence="1" id="KW-0732">Signal</keyword>
<dbReference type="InterPro" id="IPR013320">
    <property type="entry name" value="ConA-like_dom_sf"/>
</dbReference>
<comment type="caution">
    <text evidence="3">The sequence shown here is derived from an EMBL/GenBank/DDBJ whole genome shotgun (WGS) entry which is preliminary data.</text>
</comment>
<name>A0ABS7EHT4_9GAMM</name>
<gene>
    <name evidence="3" type="ORF">K0504_12750</name>
</gene>
<reference evidence="3" key="1">
    <citation type="submission" date="2021-07" db="EMBL/GenBank/DDBJ databases">
        <title>Neiella marina sp. nov., isolated from the intestinal content of sea cucumber Apostichopus japonicus.</title>
        <authorList>
            <person name="Bai X."/>
        </authorList>
    </citation>
    <scope>NUCLEOTIDE SEQUENCE</scope>
    <source>
        <strain evidence="3">126</strain>
    </source>
</reference>
<evidence type="ECO:0000313" key="4">
    <source>
        <dbReference type="Proteomes" id="UP001166251"/>
    </source>
</evidence>
<feature type="domain" description="Alginate lyase 2" evidence="2">
    <location>
        <begin position="31"/>
        <end position="342"/>
    </location>
</feature>
<feature type="signal peptide" evidence="1">
    <location>
        <begin position="1"/>
        <end position="22"/>
    </location>
</feature>
<organism evidence="3 4">
    <name type="scientific">Neiella holothuriorum</name>
    <dbReference type="NCBI Taxonomy" id="2870530"/>
    <lineage>
        <taxon>Bacteria</taxon>
        <taxon>Pseudomonadati</taxon>
        <taxon>Pseudomonadota</taxon>
        <taxon>Gammaproteobacteria</taxon>
        <taxon>Alteromonadales</taxon>
        <taxon>Echinimonadaceae</taxon>
        <taxon>Neiella</taxon>
    </lineage>
</organism>
<keyword evidence="3" id="KW-0456">Lyase</keyword>
<dbReference type="Pfam" id="PF08787">
    <property type="entry name" value="Alginate_lyase2"/>
    <property type="match status" value="1"/>
</dbReference>
<dbReference type="Proteomes" id="UP001166251">
    <property type="component" value="Unassembled WGS sequence"/>
</dbReference>
<sequence length="349" mass="38900">MSVKTVSLLAGMSLLCANAAIAAESVPADYFDLTHWYLQVPEDLNNDHRADTIHPNELGKYSHPEYFYLDELNRLVFSSPNKAATSKTSTNTRSEMRYLLNGSNEAANPSYDRNFSLAAHPEAAKFAAIGGRMEATLHVDHAPTRAGYPDKPTAYSVVIGQIHAAKMDQKTGGFGYGNEPLKIYYKKWPNHETGSVLWVYERNLETNNPNRIDIDYPVWGNHWDDATDPGDKGLALGEEFSYVVNVHEDTMYLTFTSPKHGDVNFSINLADNRDAHGNVDKFDHPQGYAGDPLYFKAGVYNQCSTKDDPSWRYPACPGTGDWLTDRSKGDYAEATFSRLVVTEPTKPGQ</sequence>
<dbReference type="GO" id="GO:0016829">
    <property type="term" value="F:lyase activity"/>
    <property type="evidence" value="ECO:0007669"/>
    <property type="project" value="UniProtKB-KW"/>
</dbReference>
<evidence type="ECO:0000256" key="1">
    <source>
        <dbReference type="SAM" id="SignalP"/>
    </source>
</evidence>
<keyword evidence="4" id="KW-1185">Reference proteome</keyword>
<feature type="chain" id="PRO_5047527660" evidence="1">
    <location>
        <begin position="23"/>
        <end position="349"/>
    </location>
</feature>